<feature type="domain" description="Signal transduction histidine kinase subgroup 3 dimerisation and phosphoacceptor" evidence="10">
    <location>
        <begin position="202"/>
        <end position="266"/>
    </location>
</feature>
<keyword evidence="6" id="KW-0418">Kinase</keyword>
<feature type="transmembrane region" description="Helical" evidence="9">
    <location>
        <begin position="95"/>
        <end position="112"/>
    </location>
</feature>
<dbReference type="PANTHER" id="PTHR24421">
    <property type="entry name" value="NITRATE/NITRITE SENSOR PROTEIN NARX-RELATED"/>
    <property type="match status" value="1"/>
</dbReference>
<gene>
    <name evidence="11" type="ORF">GCM10020366_47070</name>
</gene>
<comment type="catalytic activity">
    <reaction evidence="1">
        <text>ATP + protein L-histidine = ADP + protein N-phospho-L-histidine.</text>
        <dbReference type="EC" id="2.7.13.3"/>
    </reaction>
</comment>
<keyword evidence="8" id="KW-0902">Two-component regulatory system</keyword>
<keyword evidence="4" id="KW-0808">Transferase</keyword>
<keyword evidence="5" id="KW-0547">Nucleotide-binding</keyword>
<evidence type="ECO:0000256" key="3">
    <source>
        <dbReference type="ARBA" id="ARBA00022553"/>
    </source>
</evidence>
<keyword evidence="7" id="KW-0067">ATP-binding</keyword>
<evidence type="ECO:0000259" key="10">
    <source>
        <dbReference type="Pfam" id="PF07730"/>
    </source>
</evidence>
<dbReference type="EMBL" id="BAAAYK010000038">
    <property type="protein sequence ID" value="GAA3361775.1"/>
    <property type="molecule type" value="Genomic_DNA"/>
</dbReference>
<evidence type="ECO:0000256" key="1">
    <source>
        <dbReference type="ARBA" id="ARBA00000085"/>
    </source>
</evidence>
<evidence type="ECO:0000256" key="9">
    <source>
        <dbReference type="SAM" id="Phobius"/>
    </source>
</evidence>
<reference evidence="12" key="1">
    <citation type="journal article" date="2019" name="Int. J. Syst. Evol. Microbiol.">
        <title>The Global Catalogue of Microorganisms (GCM) 10K type strain sequencing project: providing services to taxonomists for standard genome sequencing and annotation.</title>
        <authorList>
            <consortium name="The Broad Institute Genomics Platform"/>
            <consortium name="The Broad Institute Genome Sequencing Center for Infectious Disease"/>
            <person name="Wu L."/>
            <person name="Ma J."/>
        </authorList>
    </citation>
    <scope>NUCLEOTIDE SEQUENCE [LARGE SCALE GENOMIC DNA]</scope>
    <source>
        <strain evidence="12">JCM 9687</strain>
    </source>
</reference>
<keyword evidence="9" id="KW-0812">Transmembrane</keyword>
<dbReference type="InterPro" id="IPR050482">
    <property type="entry name" value="Sensor_HK_TwoCompSys"/>
</dbReference>
<dbReference type="InterPro" id="IPR011712">
    <property type="entry name" value="Sig_transdc_His_kin_sub3_dim/P"/>
</dbReference>
<dbReference type="InterPro" id="IPR036890">
    <property type="entry name" value="HATPase_C_sf"/>
</dbReference>
<evidence type="ECO:0000256" key="5">
    <source>
        <dbReference type="ARBA" id="ARBA00022741"/>
    </source>
</evidence>
<keyword evidence="12" id="KW-1185">Reference proteome</keyword>
<keyword evidence="9" id="KW-0472">Membrane</keyword>
<evidence type="ECO:0000256" key="8">
    <source>
        <dbReference type="ARBA" id="ARBA00023012"/>
    </source>
</evidence>
<evidence type="ECO:0000313" key="11">
    <source>
        <dbReference type="EMBL" id="GAA3361775.1"/>
    </source>
</evidence>
<dbReference type="Gene3D" id="3.30.565.10">
    <property type="entry name" value="Histidine kinase-like ATPase, C-terminal domain"/>
    <property type="match status" value="1"/>
</dbReference>
<dbReference type="EC" id="2.7.13.3" evidence="2"/>
<protein>
    <recommendedName>
        <fullName evidence="2">histidine kinase</fullName>
        <ecNumber evidence="2">2.7.13.3</ecNumber>
    </recommendedName>
</protein>
<evidence type="ECO:0000256" key="7">
    <source>
        <dbReference type="ARBA" id="ARBA00022840"/>
    </source>
</evidence>
<feature type="transmembrane region" description="Helical" evidence="9">
    <location>
        <begin position="153"/>
        <end position="171"/>
    </location>
</feature>
<evidence type="ECO:0000313" key="12">
    <source>
        <dbReference type="Proteomes" id="UP001500483"/>
    </source>
</evidence>
<sequence length="416" mass="42755">MRIPPSAPRPLNPMAAAGCGVVSLALFLAIPLAGAADPTLGDLPSPGEGRWWLLGAVLLVQAVTAVQVNRRPEVVLPLVAGVPLVAAWFGPNAAFSTTAVTLIASVYLAVVARMRRPRVVLPAAWLLVATAQACNEVRGGALALPEALLAGPAQALVVVGLPLLAGSVVAAQRDARDAREQEARALRREQGALLEAAVSQQRAAMSRELHDIAAHHLSGIALMAAVIDRRIDSDPAAAKEAAREIRQQSTAVLDDLRRLVGLLREDPGAESPVAALEAVPELVAQRRATGAEIDLVLPESGTDGVGPLAQLVAYRAVQEALANAAAHAPGARCAVEIGARDRDRVQVVVRNGSPTAAGAGPGGGYGLLGMAERAQLVGADLDYGPTAGGGWEVRLLLPREDPSLAASAPPIPEATA</sequence>
<feature type="transmembrane region" description="Helical" evidence="9">
    <location>
        <begin position="119"/>
        <end position="141"/>
    </location>
</feature>
<comment type="caution">
    <text evidence="11">The sequence shown here is derived from an EMBL/GenBank/DDBJ whole genome shotgun (WGS) entry which is preliminary data.</text>
</comment>
<organism evidence="11 12">
    <name type="scientific">Saccharopolyspora gregorii</name>
    <dbReference type="NCBI Taxonomy" id="33914"/>
    <lineage>
        <taxon>Bacteria</taxon>
        <taxon>Bacillati</taxon>
        <taxon>Actinomycetota</taxon>
        <taxon>Actinomycetes</taxon>
        <taxon>Pseudonocardiales</taxon>
        <taxon>Pseudonocardiaceae</taxon>
        <taxon>Saccharopolyspora</taxon>
    </lineage>
</organism>
<name>A0ABP6RW75_9PSEU</name>
<keyword evidence="9" id="KW-1133">Transmembrane helix</keyword>
<evidence type="ECO:0000256" key="6">
    <source>
        <dbReference type="ARBA" id="ARBA00022777"/>
    </source>
</evidence>
<dbReference type="Gene3D" id="1.20.5.1930">
    <property type="match status" value="1"/>
</dbReference>
<proteinExistence type="predicted"/>
<dbReference type="SUPFAM" id="SSF55874">
    <property type="entry name" value="ATPase domain of HSP90 chaperone/DNA topoisomerase II/histidine kinase"/>
    <property type="match status" value="1"/>
</dbReference>
<accession>A0ABP6RW75</accession>
<dbReference type="Proteomes" id="UP001500483">
    <property type="component" value="Unassembled WGS sequence"/>
</dbReference>
<evidence type="ECO:0000256" key="2">
    <source>
        <dbReference type="ARBA" id="ARBA00012438"/>
    </source>
</evidence>
<dbReference type="PANTHER" id="PTHR24421:SF10">
    <property type="entry name" value="NITRATE_NITRITE SENSOR PROTEIN NARQ"/>
    <property type="match status" value="1"/>
</dbReference>
<keyword evidence="3" id="KW-0597">Phosphoprotein</keyword>
<evidence type="ECO:0000256" key="4">
    <source>
        <dbReference type="ARBA" id="ARBA00022679"/>
    </source>
</evidence>
<dbReference type="Pfam" id="PF07730">
    <property type="entry name" value="HisKA_3"/>
    <property type="match status" value="1"/>
</dbReference>